<sequence>MSSKPEIEKAKETAFAIKEFENLIRGTNLTPPSRKRVLDVIEQMKERLQRLECEIDPVSLPEAFFDPSEPSLIGHFVALALVSQKKHYLSEITPFYGSGVYALYYEGDAPVYSNISKTETPIYVGKVDPPTGATSIIQQKTKIFDRLREHRRNIDIVTGIELSDFRYRALAVQSGYQTAAESHLIGVFKPIWNNETKILYGIGKHGDSADTRSNNRSPWDTIHPGRKWAEGNPEAKGAETIKSEVEMHFKNVKIFKSTQDVFSAFIDGIKRTERNIIKEISESSSDK</sequence>
<comment type="caution">
    <text evidence="2">The sequence shown here is derived from an EMBL/GenBank/DDBJ whole genome shotgun (WGS) entry which is preliminary data.</text>
</comment>
<dbReference type="AlphaFoldDB" id="A0A0N8KEB4"/>
<dbReference type="InterPro" id="IPR018575">
    <property type="entry name" value="Restrct_endonuc_II_Eco29kI"/>
</dbReference>
<dbReference type="GO" id="GO:0004519">
    <property type="term" value="F:endonuclease activity"/>
    <property type="evidence" value="ECO:0007669"/>
    <property type="project" value="UniProtKB-KW"/>
</dbReference>
<dbReference type="Pfam" id="PF09517">
    <property type="entry name" value="RE_Eco29kI"/>
    <property type="match status" value="1"/>
</dbReference>
<evidence type="ECO:0000256" key="1">
    <source>
        <dbReference type="SAM" id="MobiDB-lite"/>
    </source>
</evidence>
<gene>
    <name evidence="3" type="ORF">GA0071312_2022</name>
    <name evidence="2" type="ORF">HLUCCO17_09255</name>
</gene>
<reference evidence="3 5" key="2">
    <citation type="submission" date="2016-08" db="EMBL/GenBank/DDBJ databases">
        <authorList>
            <person name="Varghese N."/>
            <person name="Submissions Spin"/>
        </authorList>
    </citation>
    <scope>NUCLEOTIDE SEQUENCE [LARGE SCALE GENOMIC DNA]</scope>
    <source>
        <strain evidence="3 5">HL-109</strain>
    </source>
</reference>
<organism evidence="2 4">
    <name type="scientific">Saliniramus fredricksonii</name>
    <dbReference type="NCBI Taxonomy" id="1653334"/>
    <lineage>
        <taxon>Bacteria</taxon>
        <taxon>Pseudomonadati</taxon>
        <taxon>Pseudomonadota</taxon>
        <taxon>Alphaproteobacteria</taxon>
        <taxon>Hyphomicrobiales</taxon>
        <taxon>Salinarimonadaceae</taxon>
        <taxon>Saliniramus</taxon>
    </lineage>
</organism>
<evidence type="ECO:0000313" key="3">
    <source>
        <dbReference type="EMBL" id="SCC81092.1"/>
    </source>
</evidence>
<proteinExistence type="predicted"/>
<dbReference type="OrthoDB" id="4187639at2"/>
<accession>A0A0N8KEB4</accession>
<keyword evidence="5" id="KW-1185">Reference proteome</keyword>
<feature type="region of interest" description="Disordered" evidence="1">
    <location>
        <begin position="206"/>
        <end position="225"/>
    </location>
</feature>
<dbReference type="Proteomes" id="UP000050497">
    <property type="component" value="Unassembled WGS sequence"/>
</dbReference>
<keyword evidence="2" id="KW-0540">Nuclease</keyword>
<keyword evidence="2" id="KW-0255">Endonuclease</keyword>
<protein>
    <submittedName>
        <fullName evidence="2">Eco29kI restriction endonuclease</fullName>
    </submittedName>
</protein>
<dbReference type="EMBL" id="LJSX01000012">
    <property type="protein sequence ID" value="KPQ10866.1"/>
    <property type="molecule type" value="Genomic_DNA"/>
</dbReference>
<evidence type="ECO:0000313" key="5">
    <source>
        <dbReference type="Proteomes" id="UP000182800"/>
    </source>
</evidence>
<evidence type="ECO:0000313" key="2">
    <source>
        <dbReference type="EMBL" id="KPQ10866.1"/>
    </source>
</evidence>
<dbReference type="STRING" id="1653334.GA0071312_2022"/>
<keyword evidence="2" id="KW-0378">Hydrolase</keyword>
<evidence type="ECO:0000313" key="4">
    <source>
        <dbReference type="Proteomes" id="UP000050497"/>
    </source>
</evidence>
<dbReference type="EMBL" id="FMBM01000002">
    <property type="protein sequence ID" value="SCC81092.1"/>
    <property type="molecule type" value="Genomic_DNA"/>
</dbReference>
<dbReference type="Proteomes" id="UP000182800">
    <property type="component" value="Unassembled WGS sequence"/>
</dbReference>
<name>A0A0N8KEB4_9HYPH</name>
<dbReference type="RefSeq" id="WP_083204489.1">
    <property type="nucleotide sequence ID" value="NZ_FMBM01000002.1"/>
</dbReference>
<reference evidence="2 4" key="1">
    <citation type="submission" date="2015-09" db="EMBL/GenBank/DDBJ databases">
        <title>Identification and resolution of microdiversity through metagenomic sequencing of parallel consortia.</title>
        <authorList>
            <person name="Nelson W.C."/>
            <person name="Romine M.F."/>
            <person name="Lindemann S.R."/>
        </authorList>
    </citation>
    <scope>NUCLEOTIDE SEQUENCE [LARGE SCALE GENOMIC DNA]</scope>
    <source>
        <strain evidence="2">HL-109</strain>
    </source>
</reference>